<evidence type="ECO:0000313" key="5">
    <source>
        <dbReference type="EMBL" id="KAE9207784.1"/>
    </source>
</evidence>
<dbReference type="Proteomes" id="UP000440732">
    <property type="component" value="Unassembled WGS sequence"/>
</dbReference>
<proteinExistence type="predicted"/>
<evidence type="ECO:0000313" key="4">
    <source>
        <dbReference type="EMBL" id="KAE9181546.1"/>
    </source>
</evidence>
<comment type="caution">
    <text evidence="4">The sequence shown here is derived from an EMBL/GenBank/DDBJ whole genome shotgun (WGS) entry which is preliminary data.</text>
</comment>
<evidence type="ECO:0000313" key="2">
    <source>
        <dbReference type="EMBL" id="KAE9070414.1"/>
    </source>
</evidence>
<evidence type="ECO:0000313" key="8">
    <source>
        <dbReference type="Proteomes" id="UP000433483"/>
    </source>
</evidence>
<evidence type="ECO:0000313" key="12">
    <source>
        <dbReference type="Proteomes" id="UP000460718"/>
    </source>
</evidence>
<evidence type="ECO:0000313" key="3">
    <source>
        <dbReference type="EMBL" id="KAE9089418.1"/>
    </source>
</evidence>
<dbReference type="Proteomes" id="UP000488956">
    <property type="component" value="Unassembled WGS sequence"/>
</dbReference>
<dbReference type="EMBL" id="QXGB01002102">
    <property type="protein sequence ID" value="KAE9181546.1"/>
    <property type="molecule type" value="Genomic_DNA"/>
</dbReference>
<dbReference type="EMBL" id="QXGD01001367">
    <property type="protein sequence ID" value="KAE9207784.1"/>
    <property type="molecule type" value="Genomic_DNA"/>
</dbReference>
<accession>A0A6A3WEV8</accession>
<keyword evidence="8" id="KW-1185">Reference proteome</keyword>
<evidence type="ECO:0000313" key="9">
    <source>
        <dbReference type="Proteomes" id="UP000437068"/>
    </source>
</evidence>
<evidence type="ECO:0000313" key="7">
    <source>
        <dbReference type="EMBL" id="KAE9358585.1"/>
    </source>
</evidence>
<reference evidence="8 9" key="1">
    <citation type="submission" date="2018-08" db="EMBL/GenBank/DDBJ databases">
        <title>Genomic investigation of the strawberry pathogen Phytophthora fragariae indicates pathogenicity is determined by transcriptional variation in three key races.</title>
        <authorList>
            <person name="Adams T.M."/>
            <person name="Armitage A.D."/>
            <person name="Sobczyk M.K."/>
            <person name="Bates H.J."/>
            <person name="Dunwell J.M."/>
            <person name="Nellist C.F."/>
            <person name="Harrison R.J."/>
        </authorList>
    </citation>
    <scope>NUCLEOTIDE SEQUENCE [LARGE SCALE GENOMIC DNA]</scope>
    <source>
        <strain evidence="6 9">A4</strain>
        <strain evidence="5 10">BC-1</strain>
        <strain evidence="4 8">NOV-27</strain>
        <strain evidence="3 11">NOV-5</strain>
        <strain evidence="7 13">NOV-77</strain>
        <strain evidence="2 14">ONT-3</strain>
        <strain evidence="1 12">SCRP245</strain>
    </source>
</reference>
<gene>
    <name evidence="6" type="ORF">PF001_g15899</name>
    <name evidence="5" type="ORF">PF002_g19612</name>
    <name evidence="4" type="ORF">PF005_g22845</name>
    <name evidence="3" type="ORF">PF006_g25366</name>
    <name evidence="7" type="ORF">PF008_g2622</name>
    <name evidence="2" type="ORF">PF010_g26287</name>
    <name evidence="1" type="ORF">PF011_g24500</name>
</gene>
<evidence type="ECO:0000313" key="1">
    <source>
        <dbReference type="EMBL" id="KAE8975373.1"/>
    </source>
</evidence>
<protein>
    <submittedName>
        <fullName evidence="4">Uncharacterized protein</fullName>
    </submittedName>
</protein>
<evidence type="ECO:0000313" key="11">
    <source>
        <dbReference type="Proteomes" id="UP000440732"/>
    </source>
</evidence>
<dbReference type="EMBL" id="QXFX01003216">
    <property type="protein sequence ID" value="KAE9070414.1"/>
    <property type="molecule type" value="Genomic_DNA"/>
</dbReference>
<organism evidence="4 8">
    <name type="scientific">Phytophthora fragariae</name>
    <dbReference type="NCBI Taxonomy" id="53985"/>
    <lineage>
        <taxon>Eukaryota</taxon>
        <taxon>Sar</taxon>
        <taxon>Stramenopiles</taxon>
        <taxon>Oomycota</taxon>
        <taxon>Peronosporomycetes</taxon>
        <taxon>Peronosporales</taxon>
        <taxon>Peronosporaceae</taxon>
        <taxon>Phytophthora</taxon>
    </lineage>
</organism>
<dbReference type="Proteomes" id="UP000460718">
    <property type="component" value="Unassembled WGS sequence"/>
</dbReference>
<name>A0A6A3WEV8_9STRA</name>
<evidence type="ECO:0000313" key="10">
    <source>
        <dbReference type="Proteomes" id="UP000440367"/>
    </source>
</evidence>
<dbReference type="Proteomes" id="UP000440367">
    <property type="component" value="Unassembled WGS sequence"/>
</dbReference>
<dbReference type="Proteomes" id="UP000486351">
    <property type="component" value="Unassembled WGS sequence"/>
</dbReference>
<dbReference type="EMBL" id="QXGE01001059">
    <property type="protein sequence ID" value="KAE9298534.1"/>
    <property type="molecule type" value="Genomic_DNA"/>
</dbReference>
<evidence type="ECO:0000313" key="14">
    <source>
        <dbReference type="Proteomes" id="UP000488956"/>
    </source>
</evidence>
<dbReference type="EMBL" id="QXFW01002792">
    <property type="protein sequence ID" value="KAE8975373.1"/>
    <property type="molecule type" value="Genomic_DNA"/>
</dbReference>
<dbReference type="EMBL" id="QXFY01000073">
    <property type="protein sequence ID" value="KAE9358585.1"/>
    <property type="molecule type" value="Genomic_DNA"/>
</dbReference>
<evidence type="ECO:0000313" key="13">
    <source>
        <dbReference type="Proteomes" id="UP000486351"/>
    </source>
</evidence>
<dbReference type="AlphaFoldDB" id="A0A6A3WEV8"/>
<sequence>MKRVLLSKVTVASCAVSTLVVVSLSFCSNSSLCRISTAKPFVVRHIALIYAIPKAVVAAVNRPCHTFNYALIMVYPVDINETLDPNVPILVWNIGMW</sequence>
<dbReference type="Proteomes" id="UP000437068">
    <property type="component" value="Unassembled WGS sequence"/>
</dbReference>
<dbReference type="Proteomes" id="UP000433483">
    <property type="component" value="Unassembled WGS sequence"/>
</dbReference>
<evidence type="ECO:0000313" key="6">
    <source>
        <dbReference type="EMBL" id="KAE9298534.1"/>
    </source>
</evidence>
<dbReference type="EMBL" id="QXGA01002967">
    <property type="protein sequence ID" value="KAE9089418.1"/>
    <property type="molecule type" value="Genomic_DNA"/>
</dbReference>